<evidence type="ECO:0000313" key="2">
    <source>
        <dbReference type="EMBL" id="MFA0811869.1"/>
    </source>
</evidence>
<evidence type="ECO:0000256" key="1">
    <source>
        <dbReference type="SAM" id="SignalP"/>
    </source>
</evidence>
<reference evidence="2 3" key="1">
    <citation type="submission" date="2024-08" db="EMBL/GenBank/DDBJ databases">
        <authorList>
            <person name="Ishaq N."/>
        </authorList>
    </citation>
    <scope>NUCLEOTIDE SEQUENCE [LARGE SCALE GENOMIC DNA]</scope>
    <source>
        <strain evidence="2 3">DSM 18651</strain>
    </source>
</reference>
<gene>
    <name evidence="2" type="ORF">ACCI49_13180</name>
</gene>
<accession>A0ABV4P1M0</accession>
<protein>
    <submittedName>
        <fullName evidence="2">Uncharacterized protein</fullName>
    </submittedName>
</protein>
<organism evidence="2 3">
    <name type="scientific">Microbulbifer epialgicus</name>
    <dbReference type="NCBI Taxonomy" id="393907"/>
    <lineage>
        <taxon>Bacteria</taxon>
        <taxon>Pseudomonadati</taxon>
        <taxon>Pseudomonadota</taxon>
        <taxon>Gammaproteobacteria</taxon>
        <taxon>Cellvibrionales</taxon>
        <taxon>Microbulbiferaceae</taxon>
        <taxon>Microbulbifer</taxon>
    </lineage>
</organism>
<evidence type="ECO:0000313" key="3">
    <source>
        <dbReference type="Proteomes" id="UP001569428"/>
    </source>
</evidence>
<comment type="caution">
    <text evidence="2">The sequence shown here is derived from an EMBL/GenBank/DDBJ whole genome shotgun (WGS) entry which is preliminary data.</text>
</comment>
<keyword evidence="3" id="KW-1185">Reference proteome</keyword>
<feature type="signal peptide" evidence="1">
    <location>
        <begin position="1"/>
        <end position="24"/>
    </location>
</feature>
<keyword evidence="1" id="KW-0732">Signal</keyword>
<dbReference type="Proteomes" id="UP001569428">
    <property type="component" value="Unassembled WGS sequence"/>
</dbReference>
<feature type="chain" id="PRO_5045139875" evidence="1">
    <location>
        <begin position="25"/>
        <end position="184"/>
    </location>
</feature>
<dbReference type="RefSeq" id="WP_353375965.1">
    <property type="nucleotide sequence ID" value="NZ_JBGMEK010000028.1"/>
</dbReference>
<proteinExistence type="predicted"/>
<dbReference type="EMBL" id="JBGMEK010000028">
    <property type="protein sequence ID" value="MFA0811869.1"/>
    <property type="molecule type" value="Genomic_DNA"/>
</dbReference>
<name>A0ABV4P1M0_9GAMM</name>
<sequence>MNIRSNFKFILLAAGLVCASQSKAAGVGVDRVYLVSPSGTYMKTNDEGIGLPEVVDTKTEADRYDLNLHFKGFGNNNQNCLEDKDIIKVKQYLADQILFVVDEKEPLIDTAEFYDDLPKTSGEISDLFYIVSDTSGCIGVNSTVKLSAVPLSGDYYIYFPDVNPSARWTWVDQSESGTEITLIR</sequence>